<dbReference type="EMBL" id="DTDH01000226">
    <property type="protein sequence ID" value="HGT99369.1"/>
    <property type="molecule type" value="Genomic_DNA"/>
</dbReference>
<evidence type="ECO:0000259" key="2">
    <source>
        <dbReference type="Pfam" id="PF07760"/>
    </source>
</evidence>
<dbReference type="InterPro" id="IPR011674">
    <property type="entry name" value="DUF1616"/>
</dbReference>
<dbReference type="SUPFAM" id="SSF103473">
    <property type="entry name" value="MFS general substrate transporter"/>
    <property type="match status" value="1"/>
</dbReference>
<dbReference type="Pfam" id="PF07760">
    <property type="entry name" value="DUF1616"/>
    <property type="match status" value="1"/>
</dbReference>
<protein>
    <submittedName>
        <fullName evidence="4">DUF1616 domain-containing protein</fullName>
    </submittedName>
</protein>
<organism evidence="4">
    <name type="scientific">Ignisphaera aggregans</name>
    <dbReference type="NCBI Taxonomy" id="334771"/>
    <lineage>
        <taxon>Archaea</taxon>
        <taxon>Thermoproteota</taxon>
        <taxon>Thermoprotei</taxon>
        <taxon>Desulfurococcales</taxon>
        <taxon>Desulfurococcaceae</taxon>
        <taxon>Ignisphaera</taxon>
    </lineage>
</organism>
<keyword evidence="1" id="KW-0472">Membrane</keyword>
<feature type="transmembrane region" description="Helical" evidence="1">
    <location>
        <begin position="82"/>
        <end position="100"/>
    </location>
</feature>
<evidence type="ECO:0000256" key="1">
    <source>
        <dbReference type="SAM" id="Phobius"/>
    </source>
</evidence>
<accession>A0A7J3N0W8</accession>
<comment type="caution">
    <text evidence="4">The sequence shown here is derived from an EMBL/GenBank/DDBJ whole genome shotgun (WGS) entry which is preliminary data.</text>
</comment>
<feature type="transmembrane region" description="Helical" evidence="1">
    <location>
        <begin position="51"/>
        <end position="70"/>
    </location>
</feature>
<keyword evidence="1" id="KW-0812">Transmembrane</keyword>
<gene>
    <name evidence="3" type="ORF">ENT99_02555</name>
    <name evidence="4" type="ORF">ENU64_08105</name>
</gene>
<evidence type="ECO:0000313" key="3">
    <source>
        <dbReference type="EMBL" id="HFQ78567.1"/>
    </source>
</evidence>
<proteinExistence type="predicted"/>
<feature type="transmembrane region" description="Helical" evidence="1">
    <location>
        <begin position="20"/>
        <end position="45"/>
    </location>
</feature>
<dbReference type="AlphaFoldDB" id="A0A7J3N0W8"/>
<evidence type="ECO:0000313" key="4">
    <source>
        <dbReference type="EMBL" id="HGT99369.1"/>
    </source>
</evidence>
<feature type="transmembrane region" description="Helical" evidence="1">
    <location>
        <begin position="112"/>
        <end position="129"/>
    </location>
</feature>
<name>A0A7J3N0W8_9CREN</name>
<feature type="domain" description="DUF1616" evidence="2">
    <location>
        <begin position="27"/>
        <end position="135"/>
    </location>
</feature>
<keyword evidence="1" id="KW-1133">Transmembrane helix</keyword>
<dbReference type="InterPro" id="IPR036259">
    <property type="entry name" value="MFS_trans_sf"/>
</dbReference>
<dbReference type="EMBL" id="DTAU01000046">
    <property type="protein sequence ID" value="HFQ78567.1"/>
    <property type="molecule type" value="Genomic_DNA"/>
</dbReference>
<sequence>MDPAPPRDFVEYLSRPDYTLWLWTTITLTATTIITVVLSPTVLWIIYLRYILGSISVLFLPGYVLIEALYPKEQDLSSLERLALSIGLSLAVVPLIGLLLNYTPWGIRLESVLTSLTIFIAIMAIVANYRKYQILKKRV</sequence>
<reference evidence="4" key="1">
    <citation type="journal article" date="2020" name="mSystems">
        <title>Genome- and Community-Level Interaction Insights into Carbon Utilization and Element Cycling Functions of Hydrothermarchaeota in Hydrothermal Sediment.</title>
        <authorList>
            <person name="Zhou Z."/>
            <person name="Liu Y."/>
            <person name="Xu W."/>
            <person name="Pan J."/>
            <person name="Luo Z.H."/>
            <person name="Li M."/>
        </authorList>
    </citation>
    <scope>NUCLEOTIDE SEQUENCE [LARGE SCALE GENOMIC DNA]</scope>
    <source>
        <strain evidence="3">SpSt-629</strain>
        <strain evidence="4">SpSt-688</strain>
    </source>
</reference>